<organism evidence="2 3">
    <name type="scientific">Hufsiella ginkgonis</name>
    <dbReference type="NCBI Taxonomy" id="2695274"/>
    <lineage>
        <taxon>Bacteria</taxon>
        <taxon>Pseudomonadati</taxon>
        <taxon>Bacteroidota</taxon>
        <taxon>Sphingobacteriia</taxon>
        <taxon>Sphingobacteriales</taxon>
        <taxon>Sphingobacteriaceae</taxon>
        <taxon>Hufsiella</taxon>
    </lineage>
</organism>
<keyword evidence="1" id="KW-1133">Transmembrane helix</keyword>
<dbReference type="EMBL" id="WVHS01000002">
    <property type="protein sequence ID" value="MXV15045.1"/>
    <property type="molecule type" value="Genomic_DNA"/>
</dbReference>
<protein>
    <submittedName>
        <fullName evidence="2">Uncharacterized protein</fullName>
    </submittedName>
</protein>
<evidence type="ECO:0000313" key="2">
    <source>
        <dbReference type="EMBL" id="MXV15045.1"/>
    </source>
</evidence>
<proteinExistence type="predicted"/>
<comment type="caution">
    <text evidence="2">The sequence shown here is derived from an EMBL/GenBank/DDBJ whole genome shotgun (WGS) entry which is preliminary data.</text>
</comment>
<name>A0A7K1XVL5_9SPHI</name>
<evidence type="ECO:0000313" key="3">
    <source>
        <dbReference type="Proteomes" id="UP000451233"/>
    </source>
</evidence>
<dbReference type="AlphaFoldDB" id="A0A7K1XVL5"/>
<feature type="transmembrane region" description="Helical" evidence="1">
    <location>
        <begin position="6"/>
        <end position="23"/>
    </location>
</feature>
<evidence type="ECO:0000256" key="1">
    <source>
        <dbReference type="SAM" id="Phobius"/>
    </source>
</evidence>
<dbReference type="RefSeq" id="WP_160906066.1">
    <property type="nucleotide sequence ID" value="NZ_WVHS01000002.1"/>
</dbReference>
<reference evidence="2 3" key="1">
    <citation type="submission" date="2019-11" db="EMBL/GenBank/DDBJ databases">
        <title>Pedobacter sp. HMF7056 Genome sequencing and assembly.</title>
        <authorList>
            <person name="Kang H."/>
            <person name="Kim H."/>
            <person name="Joh K."/>
        </authorList>
    </citation>
    <scope>NUCLEOTIDE SEQUENCE [LARGE SCALE GENOMIC DNA]</scope>
    <source>
        <strain evidence="2 3">HMF7056</strain>
    </source>
</reference>
<gene>
    <name evidence="2" type="ORF">GS398_07020</name>
</gene>
<dbReference type="Proteomes" id="UP000451233">
    <property type="component" value="Unassembled WGS sequence"/>
</dbReference>
<keyword evidence="1" id="KW-0472">Membrane</keyword>
<keyword evidence="3" id="KW-1185">Reference proteome</keyword>
<accession>A0A7K1XVL5</accession>
<keyword evidence="1" id="KW-0812">Transmembrane</keyword>
<sequence length="79" mass="8853">MKDKKNVLYSLIIILSGVLYVPVRAQQKNEARDVVYQLDLKKANCFGRRLETSITGLYYLIWAPLATLTPAARPVASSV</sequence>